<keyword evidence="4" id="KW-1185">Reference proteome</keyword>
<dbReference type="EMBL" id="FZMO01000538">
    <property type="protein sequence ID" value="SNQ51497.1"/>
    <property type="molecule type" value="Genomic_DNA"/>
</dbReference>
<organism evidence="3 4">
    <name type="scientific">Frankia canadensis</name>
    <dbReference type="NCBI Taxonomy" id="1836972"/>
    <lineage>
        <taxon>Bacteria</taxon>
        <taxon>Bacillati</taxon>
        <taxon>Actinomycetota</taxon>
        <taxon>Actinomycetes</taxon>
        <taxon>Frankiales</taxon>
        <taxon>Frankiaceae</taxon>
        <taxon>Frankia</taxon>
    </lineage>
</organism>
<reference evidence="3 4" key="1">
    <citation type="submission" date="2017-06" db="EMBL/GenBank/DDBJ databases">
        <authorList>
            <person name="Kim H.J."/>
            <person name="Triplett B.A."/>
        </authorList>
    </citation>
    <scope>NUCLEOTIDE SEQUENCE [LARGE SCALE GENOMIC DNA]</scope>
    <source>
        <strain evidence="3">FRACA_ARgP5</strain>
    </source>
</reference>
<keyword evidence="2" id="KW-0812">Transmembrane</keyword>
<evidence type="ECO:0000313" key="4">
    <source>
        <dbReference type="Proteomes" id="UP000234331"/>
    </source>
</evidence>
<proteinExistence type="predicted"/>
<dbReference type="RefSeq" id="WP_243408075.1">
    <property type="nucleotide sequence ID" value="NZ_FZMO01000538.1"/>
</dbReference>
<keyword evidence="2" id="KW-1133">Transmembrane helix</keyword>
<accession>A0A2I2L0U0</accession>
<evidence type="ECO:0000256" key="2">
    <source>
        <dbReference type="SAM" id="Phobius"/>
    </source>
</evidence>
<evidence type="ECO:0008006" key="5">
    <source>
        <dbReference type="Google" id="ProtNLM"/>
    </source>
</evidence>
<dbReference type="AlphaFoldDB" id="A0A2I2L0U0"/>
<feature type="transmembrane region" description="Helical" evidence="2">
    <location>
        <begin position="425"/>
        <end position="448"/>
    </location>
</feature>
<keyword evidence="2" id="KW-0472">Membrane</keyword>
<feature type="compositionally biased region" description="Low complexity" evidence="1">
    <location>
        <begin position="1"/>
        <end position="11"/>
    </location>
</feature>
<evidence type="ECO:0000313" key="3">
    <source>
        <dbReference type="EMBL" id="SNQ51497.1"/>
    </source>
</evidence>
<feature type="region of interest" description="Disordered" evidence="1">
    <location>
        <begin position="1"/>
        <end position="22"/>
    </location>
</feature>
<sequence>MPPGSASPSTAPGGGSARPPVLRRWARGLIDTTRRRAATPPGRLRLVTVGLVAAIVLLWLAAFVSVVSRQHAVAGVRGTSGPAFVAAQRIHADLSEADASAAGAFLAGGVEPAAQREAYEQGIAAASAQILALSRAGVPTSTQPSLTVLTSQIPVYTGLVGQARANNRLGLAVGGAYLRQASNLMQTSILPAADRLAAAEAGRVDGGYQDATRWWQPALVAVTGALALGALVAAQVSLARRTHRYLSVWLAAATALTAIVLGLTLADLSAQRSRLVDARDNGFVPMTVVAQARVLALRAWGDASLSLIAHGDGADLDADADAATARLGFNASGVRDPAGVLPTAGRLGGPDSATRTPLERYWRAYQASAVSTRSEASAVGGFQRAVQLALGDGTTTFRRFDDAADTALTTSQRRFDTSVSSAADALTGLGIVVSLALALAAVGVLAGFQPRISEFR</sequence>
<feature type="transmembrane region" description="Helical" evidence="2">
    <location>
        <begin position="214"/>
        <end position="234"/>
    </location>
</feature>
<evidence type="ECO:0000256" key="1">
    <source>
        <dbReference type="SAM" id="MobiDB-lite"/>
    </source>
</evidence>
<feature type="transmembrane region" description="Helical" evidence="2">
    <location>
        <begin position="246"/>
        <end position="266"/>
    </location>
</feature>
<dbReference type="Proteomes" id="UP000234331">
    <property type="component" value="Unassembled WGS sequence"/>
</dbReference>
<feature type="transmembrane region" description="Helical" evidence="2">
    <location>
        <begin position="44"/>
        <end position="67"/>
    </location>
</feature>
<gene>
    <name evidence="3" type="ORF">FRACA_710021</name>
</gene>
<protein>
    <recommendedName>
        <fullName evidence="5">Secreted protein</fullName>
    </recommendedName>
</protein>
<name>A0A2I2L0U0_9ACTN</name>